<name>A0A383WLF4_TETOB</name>
<evidence type="ECO:0008006" key="3">
    <source>
        <dbReference type="Google" id="ProtNLM"/>
    </source>
</evidence>
<organism evidence="1 2">
    <name type="scientific">Tetradesmus obliquus</name>
    <name type="common">Green alga</name>
    <name type="synonym">Acutodesmus obliquus</name>
    <dbReference type="NCBI Taxonomy" id="3088"/>
    <lineage>
        <taxon>Eukaryota</taxon>
        <taxon>Viridiplantae</taxon>
        <taxon>Chlorophyta</taxon>
        <taxon>core chlorophytes</taxon>
        <taxon>Chlorophyceae</taxon>
        <taxon>CS clade</taxon>
        <taxon>Sphaeropleales</taxon>
        <taxon>Scenedesmaceae</taxon>
        <taxon>Tetradesmus</taxon>
    </lineage>
</organism>
<keyword evidence="2" id="KW-1185">Reference proteome</keyword>
<dbReference type="AlphaFoldDB" id="A0A383WLF4"/>
<dbReference type="Proteomes" id="UP000256970">
    <property type="component" value="Unassembled WGS sequence"/>
</dbReference>
<accession>A0A383WLF4</accession>
<protein>
    <recommendedName>
        <fullName evidence="3">Dirigent protein</fullName>
    </recommendedName>
</protein>
<gene>
    <name evidence="1" type="ORF">BQ4739_LOCUS18599</name>
</gene>
<evidence type="ECO:0000313" key="1">
    <source>
        <dbReference type="EMBL" id="SZX78300.1"/>
    </source>
</evidence>
<sequence length="204" mass="21197">MCTAIACCGRYGQGGGQRAQASSRPSSTCTSTMALSKPLALAALVCLFAAAAVSAQEPSHWGNWGHGRPKPWPKTPTTRLLILKSTGQQAGSESGDDKTAVVGDTGTFTLNLEGGGTAAYSGIYTDVTVASKYLNYQITVTLPVAINGFPAGKIFLVGDGTGIQDPLFTDKAIVGGTGGYVAKLGYWTRPAGLSGVFYLYFVNW</sequence>
<dbReference type="EMBL" id="FNXT01001313">
    <property type="protein sequence ID" value="SZX78300.1"/>
    <property type="molecule type" value="Genomic_DNA"/>
</dbReference>
<reference evidence="1 2" key="1">
    <citation type="submission" date="2016-10" db="EMBL/GenBank/DDBJ databases">
        <authorList>
            <person name="Cai Z."/>
        </authorList>
    </citation>
    <scope>NUCLEOTIDE SEQUENCE [LARGE SCALE GENOMIC DNA]</scope>
</reference>
<evidence type="ECO:0000313" key="2">
    <source>
        <dbReference type="Proteomes" id="UP000256970"/>
    </source>
</evidence>
<proteinExistence type="predicted"/>